<evidence type="ECO:0000313" key="2">
    <source>
        <dbReference type="EMBL" id="KIK58701.1"/>
    </source>
</evidence>
<protein>
    <submittedName>
        <fullName evidence="2">Unplaced genomic scaffold GYMLUscaffold_35, whole genome shotgun sequence</fullName>
    </submittedName>
</protein>
<reference evidence="2 3" key="1">
    <citation type="submission" date="2014-04" db="EMBL/GenBank/DDBJ databases">
        <title>Evolutionary Origins and Diversification of the Mycorrhizal Mutualists.</title>
        <authorList>
            <consortium name="DOE Joint Genome Institute"/>
            <consortium name="Mycorrhizal Genomics Consortium"/>
            <person name="Kohler A."/>
            <person name="Kuo A."/>
            <person name="Nagy L.G."/>
            <person name="Floudas D."/>
            <person name="Copeland A."/>
            <person name="Barry K.W."/>
            <person name="Cichocki N."/>
            <person name="Veneault-Fourrey C."/>
            <person name="LaButti K."/>
            <person name="Lindquist E.A."/>
            <person name="Lipzen A."/>
            <person name="Lundell T."/>
            <person name="Morin E."/>
            <person name="Murat C."/>
            <person name="Riley R."/>
            <person name="Ohm R."/>
            <person name="Sun H."/>
            <person name="Tunlid A."/>
            <person name="Henrissat B."/>
            <person name="Grigoriev I.V."/>
            <person name="Hibbett D.S."/>
            <person name="Martin F."/>
        </authorList>
    </citation>
    <scope>NUCLEOTIDE SEQUENCE [LARGE SCALE GENOMIC DNA]</scope>
    <source>
        <strain evidence="2 3">FD-317 M1</strain>
    </source>
</reference>
<evidence type="ECO:0000256" key="1">
    <source>
        <dbReference type="SAM" id="Phobius"/>
    </source>
</evidence>
<dbReference type="Proteomes" id="UP000053593">
    <property type="component" value="Unassembled WGS sequence"/>
</dbReference>
<organism evidence="2 3">
    <name type="scientific">Collybiopsis luxurians FD-317 M1</name>
    <dbReference type="NCBI Taxonomy" id="944289"/>
    <lineage>
        <taxon>Eukaryota</taxon>
        <taxon>Fungi</taxon>
        <taxon>Dikarya</taxon>
        <taxon>Basidiomycota</taxon>
        <taxon>Agaricomycotina</taxon>
        <taxon>Agaricomycetes</taxon>
        <taxon>Agaricomycetidae</taxon>
        <taxon>Agaricales</taxon>
        <taxon>Marasmiineae</taxon>
        <taxon>Omphalotaceae</taxon>
        <taxon>Collybiopsis</taxon>
        <taxon>Collybiopsis luxurians</taxon>
    </lineage>
</organism>
<keyword evidence="1" id="KW-0812">Transmembrane</keyword>
<accession>A0A0D0BTG5</accession>
<keyword evidence="1" id="KW-1133">Transmembrane helix</keyword>
<dbReference type="AlphaFoldDB" id="A0A0D0BTG5"/>
<keyword evidence="3" id="KW-1185">Reference proteome</keyword>
<gene>
    <name evidence="2" type="ORF">GYMLUDRAFT_689224</name>
</gene>
<sequence length="90" mass="10669">MEARWPKIDLDPGTFGIVCLNDDIDVEIGEKITDRYRYSCYIFFYLLSTFRDTVLTFVFLNTNSFYLLAWLEAQSPYIRVLYIYSTHTSV</sequence>
<keyword evidence="1" id="KW-0472">Membrane</keyword>
<evidence type="ECO:0000313" key="3">
    <source>
        <dbReference type="Proteomes" id="UP000053593"/>
    </source>
</evidence>
<proteinExistence type="predicted"/>
<dbReference type="HOGENOM" id="CLU_2441088_0_0_1"/>
<name>A0A0D0BTG5_9AGAR</name>
<dbReference type="EMBL" id="KN834783">
    <property type="protein sequence ID" value="KIK58701.1"/>
    <property type="molecule type" value="Genomic_DNA"/>
</dbReference>
<feature type="transmembrane region" description="Helical" evidence="1">
    <location>
        <begin position="40"/>
        <end position="60"/>
    </location>
</feature>